<dbReference type="GO" id="GO:0006777">
    <property type="term" value="P:Mo-molybdopterin cofactor biosynthetic process"/>
    <property type="evidence" value="ECO:0007669"/>
    <property type="project" value="InterPro"/>
</dbReference>
<dbReference type="InterPro" id="IPR011009">
    <property type="entry name" value="Kinase-like_dom_sf"/>
</dbReference>
<dbReference type="Gene3D" id="3.90.1170.40">
    <property type="entry name" value="Molybdopterin biosynthesis MoaE subunit"/>
    <property type="match status" value="1"/>
</dbReference>
<sequence>MASARCAALLALVLQQRLLAQPVADEWAALHDGVLSEVLAREGLAPPPPPRPPSRVAVAAAAAAAASAAATVVSASASAPPAAAGAAAAASAAPRDPAAARELPLSGEQLRRHAGPLRNWPPEGTVSPRSDAAMVAAAAAGSEMLPGAVAAPLAELHSKIGAGAFGCVYTATWQSVSVAIKVFPSFSLAAGRSPAPAVHISRSHMLFGGAGAPATAPPAAAATTAPAPTPPGATAGAGGGGAAGADADSFHMFPLPPSLAAPGGGGGAPVVVHAAPRPYAPPGGQQRMPAMLQGWDEQAAAAARWQSVRDAFELASLRVVSHPNIVQDFGCVRLLREDQDGPGSLEPPPGHAHRTQQPPHHHHHHHPLQQQQQQQQHHQQPTASPLALLAQPQPGPPGPLPPSGGGAVESVGGPHSYGGGGDGGGGGGGRPQSYGDCGGGGLVFDGGSFVGSVHYMAPELLRRERRCTAAVDVYSLGVLMWELVADGAQPYAQGLSRRLPASLLEGICAGLRPAFGDSAVHWAIDELKATVPIWKKEFFEDGSCWKENEESRRLLTGAAAPAKP</sequence>
<dbReference type="PROSITE" id="PS50011">
    <property type="entry name" value="PROTEIN_KINASE_DOM"/>
    <property type="match status" value="1"/>
</dbReference>
<dbReference type="EMBL" id="PGGS01000451">
    <property type="protein sequence ID" value="PNH03874.1"/>
    <property type="molecule type" value="Genomic_DNA"/>
</dbReference>
<protein>
    <submittedName>
        <fullName evidence="5">Molybdopterin synthase catalytic subunit</fullName>
    </submittedName>
</protein>
<dbReference type="InterPro" id="IPR001245">
    <property type="entry name" value="Ser-Thr/Tyr_kinase_cat_dom"/>
</dbReference>
<feature type="binding site" evidence="1">
    <location>
        <position position="181"/>
    </location>
    <ligand>
        <name>ATP</name>
        <dbReference type="ChEBI" id="CHEBI:30616"/>
    </ligand>
</feature>
<accession>A0A2J7ZUD0</accession>
<dbReference type="PROSITE" id="PS00107">
    <property type="entry name" value="PROTEIN_KINASE_ATP"/>
    <property type="match status" value="1"/>
</dbReference>
<keyword evidence="1" id="KW-0067">ATP-binding</keyword>
<dbReference type="GO" id="GO:0004674">
    <property type="term" value="F:protein serine/threonine kinase activity"/>
    <property type="evidence" value="ECO:0007669"/>
    <property type="project" value="TreeGrafter"/>
</dbReference>
<dbReference type="Gene3D" id="1.10.510.10">
    <property type="entry name" value="Transferase(Phosphotransferase) domain 1"/>
    <property type="match status" value="1"/>
</dbReference>
<proteinExistence type="predicted"/>
<feature type="signal peptide" evidence="3">
    <location>
        <begin position="1"/>
        <end position="20"/>
    </location>
</feature>
<reference evidence="5 6" key="1">
    <citation type="journal article" date="2017" name="Mol. Biol. Evol.">
        <title>The 4-celled Tetrabaena socialis nuclear genome reveals the essential components for genetic control of cell number at the origin of multicellularity in the volvocine lineage.</title>
        <authorList>
            <person name="Featherston J."/>
            <person name="Arakaki Y."/>
            <person name="Hanschen E.R."/>
            <person name="Ferris P.J."/>
            <person name="Michod R.E."/>
            <person name="Olson B.J.S.C."/>
            <person name="Nozaki H."/>
            <person name="Durand P.M."/>
        </authorList>
    </citation>
    <scope>NUCLEOTIDE SEQUENCE [LARGE SCALE GENOMIC DNA]</scope>
    <source>
        <strain evidence="5 6">NIES-571</strain>
    </source>
</reference>
<dbReference type="SUPFAM" id="SSF54690">
    <property type="entry name" value="Molybdopterin synthase subunit MoaE"/>
    <property type="match status" value="1"/>
</dbReference>
<dbReference type="SUPFAM" id="SSF56112">
    <property type="entry name" value="Protein kinase-like (PK-like)"/>
    <property type="match status" value="2"/>
</dbReference>
<keyword evidence="1" id="KW-0547">Nucleotide-binding</keyword>
<evidence type="ECO:0000259" key="4">
    <source>
        <dbReference type="PROSITE" id="PS50011"/>
    </source>
</evidence>
<evidence type="ECO:0000256" key="2">
    <source>
        <dbReference type="SAM" id="MobiDB-lite"/>
    </source>
</evidence>
<evidence type="ECO:0000313" key="6">
    <source>
        <dbReference type="Proteomes" id="UP000236333"/>
    </source>
</evidence>
<dbReference type="OrthoDB" id="5531344at2759"/>
<evidence type="ECO:0000256" key="3">
    <source>
        <dbReference type="SAM" id="SignalP"/>
    </source>
</evidence>
<feature type="region of interest" description="Disordered" evidence="2">
    <location>
        <begin position="212"/>
        <end position="242"/>
    </location>
</feature>
<dbReference type="GO" id="GO:0005524">
    <property type="term" value="F:ATP binding"/>
    <property type="evidence" value="ECO:0007669"/>
    <property type="project" value="UniProtKB-UniRule"/>
</dbReference>
<comment type="caution">
    <text evidence="5">The sequence shown here is derived from an EMBL/GenBank/DDBJ whole genome shotgun (WGS) entry which is preliminary data.</text>
</comment>
<keyword evidence="6" id="KW-1185">Reference proteome</keyword>
<dbReference type="PANTHER" id="PTHR44329">
    <property type="entry name" value="SERINE/THREONINE-PROTEIN KINASE TNNI3K-RELATED"/>
    <property type="match status" value="1"/>
</dbReference>
<organism evidence="5 6">
    <name type="scientific">Tetrabaena socialis</name>
    <dbReference type="NCBI Taxonomy" id="47790"/>
    <lineage>
        <taxon>Eukaryota</taxon>
        <taxon>Viridiplantae</taxon>
        <taxon>Chlorophyta</taxon>
        <taxon>core chlorophytes</taxon>
        <taxon>Chlorophyceae</taxon>
        <taxon>CS clade</taxon>
        <taxon>Chlamydomonadales</taxon>
        <taxon>Tetrabaenaceae</taxon>
        <taxon>Tetrabaena</taxon>
    </lineage>
</organism>
<feature type="compositionally biased region" description="Gly residues" evidence="2">
    <location>
        <begin position="415"/>
        <end position="432"/>
    </location>
</feature>
<dbReference type="AlphaFoldDB" id="A0A2J7ZUD0"/>
<dbReference type="InterPro" id="IPR051681">
    <property type="entry name" value="Ser/Thr_Kinases-Pseudokinases"/>
</dbReference>
<feature type="chain" id="PRO_5014352488" evidence="3">
    <location>
        <begin position="21"/>
        <end position="564"/>
    </location>
</feature>
<feature type="region of interest" description="Disordered" evidence="2">
    <location>
        <begin position="337"/>
        <end position="432"/>
    </location>
</feature>
<dbReference type="Gene3D" id="3.30.200.20">
    <property type="entry name" value="Phosphorylase Kinase, domain 1"/>
    <property type="match status" value="1"/>
</dbReference>
<name>A0A2J7ZUD0_9CHLO</name>
<feature type="compositionally biased region" description="Pro residues" evidence="2">
    <location>
        <begin position="393"/>
        <end position="402"/>
    </location>
</feature>
<keyword evidence="3" id="KW-0732">Signal</keyword>
<dbReference type="Pfam" id="PF07714">
    <property type="entry name" value="PK_Tyr_Ser-Thr"/>
    <property type="match status" value="1"/>
</dbReference>
<dbReference type="InterPro" id="IPR036563">
    <property type="entry name" value="MoaE_sf"/>
</dbReference>
<feature type="compositionally biased region" description="Basic residues" evidence="2">
    <location>
        <begin position="351"/>
        <end position="367"/>
    </location>
</feature>
<gene>
    <name evidence="5" type="ORF">TSOC_010031</name>
</gene>
<feature type="compositionally biased region" description="Low complexity" evidence="2">
    <location>
        <begin position="368"/>
        <end position="392"/>
    </location>
</feature>
<evidence type="ECO:0000256" key="1">
    <source>
        <dbReference type="PROSITE-ProRule" id="PRU10141"/>
    </source>
</evidence>
<dbReference type="Proteomes" id="UP000236333">
    <property type="component" value="Unassembled WGS sequence"/>
</dbReference>
<evidence type="ECO:0000313" key="5">
    <source>
        <dbReference type="EMBL" id="PNH03874.1"/>
    </source>
</evidence>
<feature type="compositionally biased region" description="Low complexity" evidence="2">
    <location>
        <begin position="212"/>
        <end position="226"/>
    </location>
</feature>
<feature type="domain" description="Protein kinase" evidence="4">
    <location>
        <begin position="154"/>
        <end position="564"/>
    </location>
</feature>
<dbReference type="InterPro" id="IPR000719">
    <property type="entry name" value="Prot_kinase_dom"/>
</dbReference>
<dbReference type="InterPro" id="IPR017441">
    <property type="entry name" value="Protein_kinase_ATP_BS"/>
</dbReference>